<dbReference type="Pfam" id="PF14529">
    <property type="entry name" value="Exo_endo_phos_2"/>
    <property type="match status" value="1"/>
</dbReference>
<protein>
    <recommendedName>
        <fullName evidence="9">Reverse transcriptase</fullName>
    </recommendedName>
</protein>
<evidence type="ECO:0000256" key="3">
    <source>
        <dbReference type="PROSITE-ProRule" id="PRU00047"/>
    </source>
</evidence>
<comment type="caution">
    <text evidence="7">The sequence shown here is derived from an EMBL/GenBank/DDBJ whole genome shotgun (WGS) entry which is preliminary data.</text>
</comment>
<proteinExistence type="predicted"/>
<accession>A0A8H6LLP6</accession>
<feature type="region of interest" description="Disordered" evidence="4">
    <location>
        <begin position="1"/>
        <end position="62"/>
    </location>
</feature>
<evidence type="ECO:0000256" key="1">
    <source>
        <dbReference type="ARBA" id="ARBA00004173"/>
    </source>
</evidence>
<feature type="domain" description="CCHC-type" evidence="5">
    <location>
        <begin position="361"/>
        <end position="374"/>
    </location>
</feature>
<dbReference type="InterPro" id="IPR001878">
    <property type="entry name" value="Znf_CCHC"/>
</dbReference>
<feature type="domain" description="Reverse transcriptase" evidence="6">
    <location>
        <begin position="852"/>
        <end position="1126"/>
    </location>
</feature>
<dbReference type="GO" id="GO:0003824">
    <property type="term" value="F:catalytic activity"/>
    <property type="evidence" value="ECO:0007669"/>
    <property type="project" value="InterPro"/>
</dbReference>
<keyword evidence="3" id="KW-0479">Metal-binding</keyword>
<sequence length="1620" mass="182117">MGDDPDGSGGGYHRPQRKRVRTTKVLEMEQQNGDMEWQEEGETSEGALGQNRARKQAAPKSAGGMVEAVQSLKQLLEQDLNKKIEAMKAEFQLEFTKLSDRMAEEVARATAQMAQELSQVRDQLTQVCGELEQTRLQLDMLNKTETPRSSVRSYADAARMTSTSMSSQSSSAARSATPEPVFCTVDTSRVPEDHLREATPTMIRKTVEQEMRQSSDQPYWRCVAVTRDGRNANRLRIIGRNEEELQKIKTILETRKAPGARVLRDQLYPIKVDSMNRMAVFDQEFNIIPGAIEALNQENEVQIAKVAWLSRKVNPKSYGSMVVYLTKSSDAKRLLQEHYFLVAGESAYTSVFEQTTGPEQCYNCQELGHKAFSCNKNRQDTVHESLMNDKQLQDYAAIAIQEPQAHQKDSKLLTVPMGHPRWVKMVPTVWREGRWPIRSMLWVNKDVEAEQIPIETADMTAAILRLPERLVLVVSVYVPGGDTQALQGTCNALRQVISDVRGQASRLVDVVVVGDFNRHDQLWGGDDISLTRQGEADQIINLMNEFELMSLLPRGTKTWSGGDFETTVDLVLTSTDLASSTVKCMIHGTEHGSDHRAIETEFDVSVPMPQAQERLLLKNAPWKEINARIAEALESIPEQGTVQQKTNRLMTVVLEAVRALTPRAKPSPYAKRWWTSDLTQLRQIYTHWRNRARASRRAGRAREELEDTARGAAKQYHDAIRQQKKTHWNEFLADNDNIWKAAKYLKSGDDTAFGKVPQLTRVDGTYTTNNIEQAEEMFITFFPPLPEHIEQEGDRPQRGSAITMPDITMEEVERQLFAAKSWKAPGEDGLPVLVWKQIWPSVRHRVFSLFRASLEDGVLPDQWRHAKIIPLKKPNKENYSVAKAWRPISLLSTLGKILEAVVAERISHAVETYGLLPTNHFGARKQRSAEQALMLLQEQIYAAWRGRWILSLVSFDVKGAYNGVCKERLIQRLRARGIPEDLLRWIEAFCSDRTATIQINGQTTEMRSLPQAGLPQGSPLSPILFLFFNADLVQQRIDCYGGAIAFVDDFTAWVTGPTAESNRDGIKGIIKKALDWERRSGATFETEKTAIIHFTRKAYKSDSEPFAIRGQLVRPKTQVKVLGMIMDAGLKYKEHIARAAAKGLNAAMELQRLRGLTPRAARQLFAATVAPVVDYASNVWMHACRYRRASPINRVQRIGANAIVGTFLTVATSVAEAEAHIASAHERFWRRAIKMWTDLHTLPTTNPLRSSTSRIRKFRRYNRSPFYEVAVALNEIPMEELETINPFTLAPWVGRVQAIVDEGDSLGTTQADLGWAVRAAVSSSARNGVVGVGGVIEIPASVRGGPKLERFSFTLGMRTEQNPFSGQLAAMAYALRHLPDLEYRSVALLASNKAAVLTVRNPRQQSGQEYVECIYDSINVLRVKGNVVAVIWMPTSAEHRLLRMAKKEARSASQDGAVPAQTFPRMRSTTLNLARSSQRASQRLPDNVGKFSKKVDAALPGKHTRLLYDSLSRREASVLAQLRTGMARLNGYLFRISVAASQQCACGQAIETVEHFLFRCRKWTAHRTEMLQCTETLRGNLSFYLGGKSPSDDAKWTPNMHAVHATIRFAMATGRLDTQY</sequence>
<dbReference type="InterPro" id="IPR000477">
    <property type="entry name" value="RT_dom"/>
</dbReference>
<keyword evidence="3" id="KW-0863">Zinc-finger</keyword>
<dbReference type="Gene3D" id="3.60.10.10">
    <property type="entry name" value="Endonuclease/exonuclease/phosphatase"/>
    <property type="match status" value="1"/>
</dbReference>
<dbReference type="InterPro" id="IPR005135">
    <property type="entry name" value="Endo/exonuclease/phosphatase"/>
</dbReference>
<name>A0A8H6LLP6_FUSOX</name>
<dbReference type="EMBL" id="JACDXP010000004">
    <property type="protein sequence ID" value="KAF6525482.1"/>
    <property type="molecule type" value="Genomic_DNA"/>
</dbReference>
<evidence type="ECO:0000313" key="8">
    <source>
        <dbReference type="Proteomes" id="UP000593570"/>
    </source>
</evidence>
<organism evidence="7 8">
    <name type="scientific">Fusarium oxysporum f. sp. conglutinans</name>
    <dbReference type="NCBI Taxonomy" id="100902"/>
    <lineage>
        <taxon>Eukaryota</taxon>
        <taxon>Fungi</taxon>
        <taxon>Dikarya</taxon>
        <taxon>Ascomycota</taxon>
        <taxon>Pezizomycotina</taxon>
        <taxon>Sordariomycetes</taxon>
        <taxon>Hypocreomycetidae</taxon>
        <taxon>Hypocreales</taxon>
        <taxon>Nectriaceae</taxon>
        <taxon>Fusarium</taxon>
        <taxon>Fusarium oxysporum species complex</taxon>
    </lineage>
</organism>
<keyword evidence="2" id="KW-0496">Mitochondrion</keyword>
<dbReference type="Pfam" id="PF00078">
    <property type="entry name" value="RVT_1"/>
    <property type="match status" value="1"/>
</dbReference>
<evidence type="ECO:0000256" key="2">
    <source>
        <dbReference type="ARBA" id="ARBA00023128"/>
    </source>
</evidence>
<dbReference type="SUPFAM" id="SSF56219">
    <property type="entry name" value="DNase I-like"/>
    <property type="match status" value="1"/>
</dbReference>
<dbReference type="GO" id="GO:0008270">
    <property type="term" value="F:zinc ion binding"/>
    <property type="evidence" value="ECO:0007669"/>
    <property type="project" value="UniProtKB-KW"/>
</dbReference>
<reference evidence="7 8" key="1">
    <citation type="journal article" date="2020" name="bioRxiv">
        <title>A chromosome-scale genome assembly for the Fusarium oxysporum strain Fo5176 to establish a model Arabidopsis-fungal pathosystem.</title>
        <authorList>
            <person name="Fokkens L."/>
            <person name="Guo L."/>
            <person name="Dora S."/>
            <person name="Wang B."/>
            <person name="Ye K."/>
            <person name="Sanchez-Rodriguez C."/>
            <person name="Croll D."/>
        </authorList>
    </citation>
    <scope>NUCLEOTIDE SEQUENCE [LARGE SCALE GENOMIC DNA]</scope>
    <source>
        <strain evidence="7 8">Fo5176</strain>
    </source>
</reference>
<dbReference type="Proteomes" id="UP000593570">
    <property type="component" value="Unassembled WGS sequence"/>
</dbReference>
<evidence type="ECO:0000259" key="5">
    <source>
        <dbReference type="PROSITE" id="PS50158"/>
    </source>
</evidence>
<dbReference type="InterPro" id="IPR036691">
    <property type="entry name" value="Endo/exonu/phosph_ase_sf"/>
</dbReference>
<evidence type="ECO:0000313" key="7">
    <source>
        <dbReference type="EMBL" id="KAF6525482.1"/>
    </source>
</evidence>
<evidence type="ECO:0000256" key="4">
    <source>
        <dbReference type="SAM" id="MobiDB-lite"/>
    </source>
</evidence>
<dbReference type="GO" id="GO:0005739">
    <property type="term" value="C:mitochondrion"/>
    <property type="evidence" value="ECO:0007669"/>
    <property type="project" value="UniProtKB-SubCell"/>
</dbReference>
<dbReference type="PANTHER" id="PTHR33481">
    <property type="entry name" value="REVERSE TRANSCRIPTASE"/>
    <property type="match status" value="1"/>
</dbReference>
<dbReference type="InterPro" id="IPR043502">
    <property type="entry name" value="DNA/RNA_pol_sf"/>
</dbReference>
<evidence type="ECO:0008006" key="9">
    <source>
        <dbReference type="Google" id="ProtNLM"/>
    </source>
</evidence>
<dbReference type="PANTHER" id="PTHR33481:SF1">
    <property type="entry name" value="ENDONUCLEASE_EXONUCLEASE_PHOSPHATASE DOMAIN-CONTAINING PROTEIN-RELATED"/>
    <property type="match status" value="1"/>
</dbReference>
<evidence type="ECO:0000259" key="6">
    <source>
        <dbReference type="PROSITE" id="PS50878"/>
    </source>
</evidence>
<dbReference type="PROSITE" id="PS50158">
    <property type="entry name" value="ZF_CCHC"/>
    <property type="match status" value="1"/>
</dbReference>
<dbReference type="GO" id="GO:0003676">
    <property type="term" value="F:nucleic acid binding"/>
    <property type="evidence" value="ECO:0007669"/>
    <property type="project" value="InterPro"/>
</dbReference>
<dbReference type="PROSITE" id="PS50878">
    <property type="entry name" value="RT_POL"/>
    <property type="match status" value="1"/>
</dbReference>
<dbReference type="CDD" id="cd01650">
    <property type="entry name" value="RT_nLTR_like"/>
    <property type="match status" value="1"/>
</dbReference>
<keyword evidence="3" id="KW-0862">Zinc</keyword>
<gene>
    <name evidence="7" type="ORF">HZS61_011277</name>
</gene>
<dbReference type="SUPFAM" id="SSF56672">
    <property type="entry name" value="DNA/RNA polymerases"/>
    <property type="match status" value="1"/>
</dbReference>
<comment type="subcellular location">
    <subcellularLocation>
        <location evidence="1">Mitochondrion</location>
    </subcellularLocation>
</comment>